<evidence type="ECO:0000256" key="1">
    <source>
        <dbReference type="ARBA" id="ARBA00009156"/>
    </source>
</evidence>
<keyword evidence="2" id="KW-0119">Carbohydrate metabolism</keyword>
<dbReference type="PANTHER" id="PTHR43095:SF5">
    <property type="entry name" value="XYLULOSE KINASE"/>
    <property type="match status" value="1"/>
</dbReference>
<dbReference type="EC" id="2.7.1.-" evidence="9"/>
<dbReference type="InterPro" id="IPR043129">
    <property type="entry name" value="ATPase_NBD"/>
</dbReference>
<evidence type="ECO:0000259" key="7">
    <source>
        <dbReference type="Pfam" id="PF00370"/>
    </source>
</evidence>
<evidence type="ECO:0000256" key="6">
    <source>
        <dbReference type="SAM" id="MobiDB-lite"/>
    </source>
</evidence>
<dbReference type="InterPro" id="IPR018485">
    <property type="entry name" value="FGGY_C"/>
</dbReference>
<gene>
    <name evidence="9" type="ORF">ACI2L5_00800</name>
</gene>
<sequence length="536" mass="57176">MQLIPGTFETYDEETDERMTRASTYERPHAAARPQAETGDRGPVSEVFLGVDIGTGSSKGVAVRADGRVLARATRPHRTATPRPGWFEHDAETVWWADFTGIVRELLAADGVAARAVAAVGVSGIGPCLLPADAAGRPLRPAILYGVDTRATAEIAELTAELGAQEILARGGSPLTSQAVGPKLRWLARHEPDVWRATRRFFMASSLLVHRLTGEYVLDHHSAGQCDPLYDLDARRWNDTWARQVAPGLELPALAWPGEVVGTVHPAAAAATGLPAGVPVTAGTIDAWAEAASVDALAPGDTMVMYGSTMFLTVMGERPMRHPALWGTTGVRPDSYCLAAGMATSGSLTDWLRELTGSDFATLLAEAERVPPGSRGLLMLPYFAGERTPLFDPRARGTVIGLTLRHGRAELYRAALEATAFGVRHNLEAFADAGARIDRLVAVGGGARSLWTAIVSAAIGLPQQIPAETVGACLGDAALAAQALGVDTAGWNPIVATVEPDEDWRAVYDRRYPLYRELYEATRDISHALADEVTAE</sequence>
<dbReference type="Proteomes" id="UP001620295">
    <property type="component" value="Unassembled WGS sequence"/>
</dbReference>
<dbReference type="SUPFAM" id="SSF53067">
    <property type="entry name" value="Actin-like ATPase domain"/>
    <property type="match status" value="2"/>
</dbReference>
<dbReference type="PANTHER" id="PTHR43095">
    <property type="entry name" value="SUGAR KINASE"/>
    <property type="match status" value="1"/>
</dbReference>
<dbReference type="GO" id="GO:0016301">
    <property type="term" value="F:kinase activity"/>
    <property type="evidence" value="ECO:0007669"/>
    <property type="project" value="UniProtKB-KW"/>
</dbReference>
<reference evidence="9 10" key="1">
    <citation type="submission" date="2024-11" db="EMBL/GenBank/DDBJ databases">
        <title>The Natural Products Discovery Center: Release of the First 8490 Sequenced Strains for Exploring Actinobacteria Biosynthetic Diversity.</title>
        <authorList>
            <person name="Kalkreuter E."/>
            <person name="Kautsar S.A."/>
            <person name="Yang D."/>
            <person name="Bader C.D."/>
            <person name="Teijaro C.N."/>
            <person name="Fluegel L."/>
            <person name="Davis C.M."/>
            <person name="Simpson J.R."/>
            <person name="Lauterbach L."/>
            <person name="Steele A.D."/>
            <person name="Gui C."/>
            <person name="Meng S."/>
            <person name="Li G."/>
            <person name="Viehrig K."/>
            <person name="Ye F."/>
            <person name="Su P."/>
            <person name="Kiefer A.F."/>
            <person name="Nichols A."/>
            <person name="Cepeda A.J."/>
            <person name="Yan W."/>
            <person name="Fan B."/>
            <person name="Jiang Y."/>
            <person name="Adhikari A."/>
            <person name="Zheng C.-J."/>
            <person name="Schuster L."/>
            <person name="Cowan T.M."/>
            <person name="Smanski M.J."/>
            <person name="Chevrette M.G."/>
            <person name="De Carvalho L.P.S."/>
            <person name="Shen B."/>
        </authorList>
    </citation>
    <scope>NUCLEOTIDE SEQUENCE [LARGE SCALE GENOMIC DNA]</scope>
    <source>
        <strain evidence="9 10">NPDC020863</strain>
    </source>
</reference>
<comment type="caution">
    <text evidence="9">The sequence shown here is derived from an EMBL/GenBank/DDBJ whole genome shotgun (WGS) entry which is preliminary data.</text>
</comment>
<protein>
    <submittedName>
        <fullName evidence="9">FGGY-family carbohydrate kinase</fullName>
        <ecNumber evidence="9">2.7.1.-</ecNumber>
    </submittedName>
</protein>
<dbReference type="InterPro" id="IPR018484">
    <property type="entry name" value="FGGY_N"/>
</dbReference>
<evidence type="ECO:0000259" key="8">
    <source>
        <dbReference type="Pfam" id="PF02782"/>
    </source>
</evidence>
<keyword evidence="4 5" id="KW-0418">Kinase</keyword>
<feature type="domain" description="Carbohydrate kinase FGGY N-terminal" evidence="7">
    <location>
        <begin position="48"/>
        <end position="288"/>
    </location>
</feature>
<accession>A0ABW8LC15</accession>
<dbReference type="CDD" id="cd07804">
    <property type="entry name" value="ASKHA_NBD_FGGY_RrXK-like"/>
    <property type="match status" value="1"/>
</dbReference>
<dbReference type="RefSeq" id="WP_358643061.1">
    <property type="nucleotide sequence ID" value="NZ_JBFACG010000016.1"/>
</dbReference>
<evidence type="ECO:0000256" key="5">
    <source>
        <dbReference type="RuleBase" id="RU003733"/>
    </source>
</evidence>
<keyword evidence="2" id="KW-0859">Xylose metabolism</keyword>
<dbReference type="EMBL" id="JBJDQH010000001">
    <property type="protein sequence ID" value="MFK4263466.1"/>
    <property type="molecule type" value="Genomic_DNA"/>
</dbReference>
<keyword evidence="10" id="KW-1185">Reference proteome</keyword>
<name>A0ABW8LC15_9ACTN</name>
<keyword evidence="3 5" id="KW-0808">Transferase</keyword>
<evidence type="ECO:0000313" key="9">
    <source>
        <dbReference type="EMBL" id="MFK4263466.1"/>
    </source>
</evidence>
<dbReference type="Gene3D" id="3.30.420.40">
    <property type="match status" value="2"/>
</dbReference>
<proteinExistence type="inferred from homology"/>
<dbReference type="Pfam" id="PF00370">
    <property type="entry name" value="FGGY_N"/>
    <property type="match status" value="1"/>
</dbReference>
<feature type="region of interest" description="Disordered" evidence="6">
    <location>
        <begin position="1"/>
        <end position="43"/>
    </location>
</feature>
<dbReference type="InterPro" id="IPR050406">
    <property type="entry name" value="FGGY_Carb_Kinase"/>
</dbReference>
<evidence type="ECO:0000256" key="2">
    <source>
        <dbReference type="ARBA" id="ARBA00022629"/>
    </source>
</evidence>
<dbReference type="InterPro" id="IPR018483">
    <property type="entry name" value="Carb_kinase_FGGY_CS"/>
</dbReference>
<organism evidence="9 10">
    <name type="scientific">Streptomyces milbemycinicus</name>
    <dbReference type="NCBI Taxonomy" id="476552"/>
    <lineage>
        <taxon>Bacteria</taxon>
        <taxon>Bacillati</taxon>
        <taxon>Actinomycetota</taxon>
        <taxon>Actinomycetes</taxon>
        <taxon>Kitasatosporales</taxon>
        <taxon>Streptomycetaceae</taxon>
        <taxon>Streptomyces</taxon>
    </lineage>
</organism>
<dbReference type="PROSITE" id="PS00445">
    <property type="entry name" value="FGGY_KINASES_2"/>
    <property type="match status" value="1"/>
</dbReference>
<evidence type="ECO:0000256" key="4">
    <source>
        <dbReference type="ARBA" id="ARBA00022777"/>
    </source>
</evidence>
<feature type="domain" description="Carbohydrate kinase FGGY C-terminal" evidence="8">
    <location>
        <begin position="304"/>
        <end position="483"/>
    </location>
</feature>
<evidence type="ECO:0000313" key="10">
    <source>
        <dbReference type="Proteomes" id="UP001620295"/>
    </source>
</evidence>
<dbReference type="PIRSF" id="PIRSF000538">
    <property type="entry name" value="GlpK"/>
    <property type="match status" value="1"/>
</dbReference>
<dbReference type="Pfam" id="PF02782">
    <property type="entry name" value="FGGY_C"/>
    <property type="match status" value="1"/>
</dbReference>
<feature type="compositionally biased region" description="Basic and acidic residues" evidence="6">
    <location>
        <begin position="17"/>
        <end position="29"/>
    </location>
</feature>
<dbReference type="InterPro" id="IPR000577">
    <property type="entry name" value="Carb_kinase_FGGY"/>
</dbReference>
<comment type="similarity">
    <text evidence="1 5">Belongs to the FGGY kinase family.</text>
</comment>
<evidence type="ECO:0000256" key="3">
    <source>
        <dbReference type="ARBA" id="ARBA00022679"/>
    </source>
</evidence>